<name>A0A1R4JYY9_9ACTN</name>
<accession>A0A1R4JYY9</accession>
<dbReference type="OrthoDB" id="9757917at2"/>
<dbReference type="RefSeq" id="WP_094765105.1">
    <property type="nucleotide sequence ID" value="NZ_FUKQ01000038.1"/>
</dbReference>
<gene>
    <name evidence="3" type="ORF">FM114_10525</name>
</gene>
<dbReference type="Pfam" id="PF05729">
    <property type="entry name" value="NACHT"/>
    <property type="match status" value="1"/>
</dbReference>
<dbReference type="STRING" id="1255658.FM114_10525"/>
<organism evidence="3 4">
    <name type="scientific">Luteococcus japonicus LSP_Lj1</name>
    <dbReference type="NCBI Taxonomy" id="1255658"/>
    <lineage>
        <taxon>Bacteria</taxon>
        <taxon>Bacillati</taxon>
        <taxon>Actinomycetota</taxon>
        <taxon>Actinomycetes</taxon>
        <taxon>Propionibacteriales</taxon>
        <taxon>Propionibacteriaceae</taxon>
        <taxon>Luteococcus</taxon>
    </lineage>
</organism>
<proteinExistence type="predicted"/>
<protein>
    <recommendedName>
        <fullName evidence="2">NACHT domain-containing protein</fullName>
    </recommendedName>
</protein>
<evidence type="ECO:0000313" key="3">
    <source>
        <dbReference type="EMBL" id="SJN37471.1"/>
    </source>
</evidence>
<keyword evidence="4" id="KW-1185">Reference proteome</keyword>
<feature type="domain" description="NACHT" evidence="2">
    <location>
        <begin position="325"/>
        <end position="477"/>
    </location>
</feature>
<dbReference type="Proteomes" id="UP000188342">
    <property type="component" value="Unassembled WGS sequence"/>
</dbReference>
<dbReference type="EMBL" id="FUKQ01000038">
    <property type="protein sequence ID" value="SJN37471.1"/>
    <property type="molecule type" value="Genomic_DNA"/>
</dbReference>
<evidence type="ECO:0000313" key="4">
    <source>
        <dbReference type="Proteomes" id="UP000188342"/>
    </source>
</evidence>
<feature type="region of interest" description="Disordered" evidence="1">
    <location>
        <begin position="1205"/>
        <end position="1227"/>
    </location>
</feature>
<evidence type="ECO:0000256" key="1">
    <source>
        <dbReference type="SAM" id="MobiDB-lite"/>
    </source>
</evidence>
<evidence type="ECO:0000259" key="2">
    <source>
        <dbReference type="Pfam" id="PF05729"/>
    </source>
</evidence>
<dbReference type="InterPro" id="IPR007111">
    <property type="entry name" value="NACHT_NTPase"/>
</dbReference>
<reference evidence="3 4" key="1">
    <citation type="submission" date="2017-02" db="EMBL/GenBank/DDBJ databases">
        <authorList>
            <person name="Peterson S.W."/>
        </authorList>
    </citation>
    <scope>NUCLEOTIDE SEQUENCE [LARGE SCALE GENOMIC DNA]</scope>
    <source>
        <strain evidence="3 4">LSP_Lj1</strain>
    </source>
</reference>
<sequence length="1435" mass="159555">MTELDWSRFEGLPGNQTANFELLWRGAVRHSYGKYGTLQARAQQPGVEFHLRLDRDCPLGDAGQWFGWQTKWWSGLTPGRTIGANRKRDVHDSLEKTTTHLSGLTHWVLCTRRPFAPADQAWWDGLSAPFKRDHQVAEDLANLLTGDAELFRQTYFGDLVLTPDRLEALKNLALADVQERWFPEVHQTSPVERTLRRMLAEPGAWEHLEVLGSEITNLAANIRREVDAAPLEASVQGNLDELLETAETIQQLLTDAHEHLTPGGDHTWRELGEATVPDAPSPTPPVLRKLRAANHPAALACANLVTHTRQAAALANSVLGDLAVRCVIVTGDAGYGKTQLAAKLALATESRPAGILLFGRHLRSRDDLDDLAQRVSVNGKKVETFEALLAAVDAAAARAQCRLPIVIDGLNEAENPRDWKPLLERARVVLEAYPSVLLVCTLRSAFVSRAIPQSLTTSVELNGFGEEIDEAVEKYFDHFNIDASGVELPLERFDHPITLRIFCSVTNPTREPRVKLVGRAASLNAMFDAYLADTANRIEMLSSSHIRATDVHDALRELGVEMWNTNSREVSEARARELFGDTHRLWNDTILNALQEQGVLIRQTTQEIHESEAALASPQTADDSEGLVVTVVYDLLAGHVIASAMADTRGVTFATSLSTPEVAARFIGKSAEVHPLAVDIFDALVFLLPRRGMGHLWQHVQQGDLLDAALLRTSELAAEDVNSATVETWEQNLSSLAKRPGFWPRLRSVRAVPNHPFNAIFADKVLRSMSVAHRDLTWTEWLRSSSQPHFRQDLGRDAPAMEDIRSWTARWRESNERAEADALRARWFMWMLTSTVRDLRDAATAALYWYGRGDAASLFELAAGALEINDPYVGERATAAAYGATTAHQQPDAEFANHLGTYMEALVTATTGDAATAPTFHRLIRYYIAGTIDFGRIHYPAAVPAAAAHGIAFAPGHLPDALSEGDKRRDEVEHTIHMDFGNYTLGRLFHDRANYDYEHEGHRDATDQVLGIIYDLGWRKSQFSSIDQQLGHRDSSRSPGRIERYGKKYSWIGLHLVAGMLNARGDRVHKLEVDIDPTFPQVSPPLPFVLPTWARPTPADDRAWLINGMVKVPDDLMYTQTLAGVQGPWVLVHAEIDAKDEAVGRGCFGLFNTVAIAPGDFATLMEAWEHDKHPGRDLIELPKAYYLFAGEIPWHKRMVTSGEDIAGTGPFPIERDEDDRGEDWPDRKDPYIDHIRVDLPVTEDVVHAGVDQETSSSKVLASLHGEGEDTEGKEIDILELIRTRSAAHRAKLPPYVELEFESLAHEFAWEGHHSSENQAFAYVPSQRLSQHADLRSLPAGFNQVDMEGHPASLSFTAPGGFEGHLLYVREDLVTAFSGGRTVVTFGWGERQIHTAWPKALPDRLLEVYRANRNIWRTHRVVAQGRAGAEGEGEPQ</sequence>